<dbReference type="EMBL" id="MGBC01000046">
    <property type="protein sequence ID" value="OGK59328.1"/>
    <property type="molecule type" value="Genomic_DNA"/>
</dbReference>
<dbReference type="CDD" id="cd00093">
    <property type="entry name" value="HTH_XRE"/>
    <property type="match status" value="1"/>
</dbReference>
<dbReference type="InterPro" id="IPR010982">
    <property type="entry name" value="Lambda_DNA-bd_dom_sf"/>
</dbReference>
<dbReference type="InterPro" id="IPR001387">
    <property type="entry name" value="Cro/C1-type_HTH"/>
</dbReference>
<feature type="domain" description="HTH cro/C1-type" evidence="2">
    <location>
        <begin position="13"/>
        <end position="66"/>
    </location>
</feature>
<dbReference type="GO" id="GO:0003700">
    <property type="term" value="F:DNA-binding transcription factor activity"/>
    <property type="evidence" value="ECO:0007669"/>
    <property type="project" value="TreeGrafter"/>
</dbReference>
<dbReference type="PROSITE" id="PS50943">
    <property type="entry name" value="HTH_CROC1"/>
    <property type="match status" value="1"/>
</dbReference>
<dbReference type="SUPFAM" id="SSF47413">
    <property type="entry name" value="lambda repressor-like DNA-binding domains"/>
    <property type="match status" value="1"/>
</dbReference>
<dbReference type="GO" id="GO:0003677">
    <property type="term" value="F:DNA binding"/>
    <property type="evidence" value="ECO:0007669"/>
    <property type="project" value="UniProtKB-KW"/>
</dbReference>
<dbReference type="PANTHER" id="PTHR46797">
    <property type="entry name" value="HTH-TYPE TRANSCRIPTIONAL REGULATOR"/>
    <property type="match status" value="1"/>
</dbReference>
<proteinExistence type="predicted"/>
<reference evidence="3 4" key="1">
    <citation type="journal article" date="2016" name="Nat. Commun.">
        <title>Thousands of microbial genomes shed light on interconnected biogeochemical processes in an aquifer system.</title>
        <authorList>
            <person name="Anantharaman K."/>
            <person name="Brown C.T."/>
            <person name="Hug L.A."/>
            <person name="Sharon I."/>
            <person name="Castelle C.J."/>
            <person name="Probst A.J."/>
            <person name="Thomas B.C."/>
            <person name="Singh A."/>
            <person name="Wilkins M.J."/>
            <person name="Karaoz U."/>
            <person name="Brodie E.L."/>
            <person name="Williams K.H."/>
            <person name="Hubbard S.S."/>
            <person name="Banfield J.F."/>
        </authorList>
    </citation>
    <scope>NUCLEOTIDE SEQUENCE [LARGE SCALE GENOMIC DNA]</scope>
</reference>
<evidence type="ECO:0000313" key="4">
    <source>
        <dbReference type="Proteomes" id="UP000176269"/>
    </source>
</evidence>
<dbReference type="AlphaFoldDB" id="A0A1F7JUN9"/>
<sequence length="66" mass="7762">MGNNKKEQLDKQLKAVRLKKKLTQVQMAELLEINDNYYARLERGEKIPSVATLRRITEKLHITIKL</sequence>
<evidence type="ECO:0000256" key="1">
    <source>
        <dbReference type="ARBA" id="ARBA00023125"/>
    </source>
</evidence>
<name>A0A1F7JUN9_9BACT</name>
<dbReference type="Pfam" id="PF01381">
    <property type="entry name" value="HTH_3"/>
    <property type="match status" value="1"/>
</dbReference>
<dbReference type="PANTHER" id="PTHR46797:SF1">
    <property type="entry name" value="METHYLPHOSPHONATE SYNTHASE"/>
    <property type="match status" value="1"/>
</dbReference>
<gene>
    <name evidence="3" type="ORF">A3I56_02445</name>
</gene>
<organism evidence="3 4">
    <name type="scientific">Candidatus Roizmanbacteria bacterium RIFCSPLOWO2_02_FULL_43_10</name>
    <dbReference type="NCBI Taxonomy" id="1802078"/>
    <lineage>
        <taxon>Bacteria</taxon>
        <taxon>Candidatus Roizmaniibacteriota</taxon>
    </lineage>
</organism>
<comment type="caution">
    <text evidence="3">The sequence shown here is derived from an EMBL/GenBank/DDBJ whole genome shotgun (WGS) entry which is preliminary data.</text>
</comment>
<dbReference type="Gene3D" id="1.10.260.40">
    <property type="entry name" value="lambda repressor-like DNA-binding domains"/>
    <property type="match status" value="1"/>
</dbReference>
<evidence type="ECO:0000259" key="2">
    <source>
        <dbReference type="PROSITE" id="PS50943"/>
    </source>
</evidence>
<dbReference type="SMART" id="SM00530">
    <property type="entry name" value="HTH_XRE"/>
    <property type="match status" value="1"/>
</dbReference>
<evidence type="ECO:0000313" key="3">
    <source>
        <dbReference type="EMBL" id="OGK59328.1"/>
    </source>
</evidence>
<protein>
    <recommendedName>
        <fullName evidence="2">HTH cro/C1-type domain-containing protein</fullName>
    </recommendedName>
</protein>
<keyword evidence="1" id="KW-0238">DNA-binding</keyword>
<accession>A0A1F7JUN9</accession>
<dbReference type="Proteomes" id="UP000176269">
    <property type="component" value="Unassembled WGS sequence"/>
</dbReference>
<dbReference type="InterPro" id="IPR050807">
    <property type="entry name" value="TransReg_Diox_bact_type"/>
</dbReference>
<dbReference type="GO" id="GO:0005829">
    <property type="term" value="C:cytosol"/>
    <property type="evidence" value="ECO:0007669"/>
    <property type="project" value="TreeGrafter"/>
</dbReference>